<accession>A0A934ISE1</accession>
<feature type="transmembrane region" description="Helical" evidence="1">
    <location>
        <begin position="20"/>
        <end position="39"/>
    </location>
</feature>
<keyword evidence="1" id="KW-0472">Membrane</keyword>
<organism evidence="2 3">
    <name type="scientific">Devosia sediminis</name>
    <dbReference type="NCBI Taxonomy" id="2798801"/>
    <lineage>
        <taxon>Bacteria</taxon>
        <taxon>Pseudomonadati</taxon>
        <taxon>Pseudomonadota</taxon>
        <taxon>Alphaproteobacteria</taxon>
        <taxon>Hyphomicrobiales</taxon>
        <taxon>Devosiaceae</taxon>
        <taxon>Devosia</taxon>
    </lineage>
</organism>
<keyword evidence="1" id="KW-1133">Transmembrane helix</keyword>
<evidence type="ECO:0000313" key="3">
    <source>
        <dbReference type="Proteomes" id="UP000602124"/>
    </source>
</evidence>
<proteinExistence type="predicted"/>
<feature type="transmembrane region" description="Helical" evidence="1">
    <location>
        <begin position="112"/>
        <end position="130"/>
    </location>
</feature>
<protein>
    <submittedName>
        <fullName evidence="2">DUF2306 domain-containing protein</fullName>
    </submittedName>
</protein>
<gene>
    <name evidence="2" type="ORF">JEQ47_14420</name>
</gene>
<dbReference type="AlphaFoldDB" id="A0A934ISE1"/>
<evidence type="ECO:0000256" key="1">
    <source>
        <dbReference type="SAM" id="Phobius"/>
    </source>
</evidence>
<dbReference type="Pfam" id="PF10067">
    <property type="entry name" value="DUF2306"/>
    <property type="match status" value="1"/>
</dbReference>
<keyword evidence="1" id="KW-0812">Transmembrane</keyword>
<feature type="transmembrane region" description="Helical" evidence="1">
    <location>
        <begin position="142"/>
        <end position="163"/>
    </location>
</feature>
<comment type="caution">
    <text evidence="2">The sequence shown here is derived from an EMBL/GenBank/DDBJ whole genome shotgun (WGS) entry which is preliminary data.</text>
</comment>
<sequence>MTKRSLSMTLDPLLEADFAIQIHAASAIAAVVLGAFVLWRRKGTPLHKTLGRVWVLLMFAAATSALFIHEMRLVGPFSPIHLFSLFTYITLFNGLKAIIIDRDVVRHRAEMQGLYAGALMLAGAFTFLPGRRMHTVLFGADAGWTQSLLVIVPILVGAGFVWLNMRRRALRTGLPAPSRN</sequence>
<dbReference type="EMBL" id="JAEKMH010000003">
    <property type="protein sequence ID" value="MBJ3785918.1"/>
    <property type="molecule type" value="Genomic_DNA"/>
</dbReference>
<feature type="transmembrane region" description="Helical" evidence="1">
    <location>
        <begin position="51"/>
        <end position="68"/>
    </location>
</feature>
<dbReference type="Proteomes" id="UP000602124">
    <property type="component" value="Unassembled WGS sequence"/>
</dbReference>
<reference evidence="2" key="1">
    <citation type="submission" date="2020-12" db="EMBL/GenBank/DDBJ databases">
        <title>Devosia sp. MSA67 isolated from Mo River.</title>
        <authorList>
            <person name="Ma F."/>
            <person name="Zi Z."/>
        </authorList>
    </citation>
    <scope>NUCLEOTIDE SEQUENCE</scope>
    <source>
        <strain evidence="2">MSA67</strain>
    </source>
</reference>
<name>A0A934ISE1_9HYPH</name>
<evidence type="ECO:0000313" key="2">
    <source>
        <dbReference type="EMBL" id="MBJ3785918.1"/>
    </source>
</evidence>
<keyword evidence="3" id="KW-1185">Reference proteome</keyword>
<dbReference type="InterPro" id="IPR018750">
    <property type="entry name" value="DUF2306_membrane"/>
</dbReference>
<feature type="transmembrane region" description="Helical" evidence="1">
    <location>
        <begin position="80"/>
        <end position="100"/>
    </location>
</feature>